<evidence type="ECO:0000256" key="9">
    <source>
        <dbReference type="SAM" id="SignalP"/>
    </source>
</evidence>
<feature type="domain" description="C2H2-type" evidence="10">
    <location>
        <begin position="223"/>
        <end position="245"/>
    </location>
</feature>
<evidence type="ECO:0000256" key="3">
    <source>
        <dbReference type="ARBA" id="ARBA00022737"/>
    </source>
</evidence>
<sequence length="256" mass="28399">MCVPACDGFLFLSSVSCAEAQCSEHLQIKDEVMQKGSDHMGEQSQEPRAQDSMFVITYVDSCIGDISESSKRYSLFTPSTQAMEAQRDCGVSGTLAPAWETLHDTGSSAVTEDGSCSKTEESKETQTLYSSSNTLNAKRKQCVKRSSPHMTLNKKRARQITNQNSTLSYSCKACGKIFHYMYTLRTHAQTHTKDKSRVCGICGKHLQSTESLVQHLQSHTKSNKCGTCGKQFSSNSRLKRHRMFHRPKGVNVMSSA</sequence>
<dbReference type="GO" id="GO:0008270">
    <property type="term" value="F:zinc ion binding"/>
    <property type="evidence" value="ECO:0007669"/>
    <property type="project" value="UniProtKB-KW"/>
</dbReference>
<dbReference type="InterPro" id="IPR036236">
    <property type="entry name" value="Znf_C2H2_sf"/>
</dbReference>
<keyword evidence="2" id="KW-0479">Metal-binding</keyword>
<keyword evidence="3" id="KW-0677">Repeat</keyword>
<feature type="region of interest" description="Disordered" evidence="8">
    <location>
        <begin position="106"/>
        <end position="135"/>
    </location>
</feature>
<dbReference type="PANTHER" id="PTHR16515:SF66">
    <property type="entry name" value="C2H2-TYPE DOMAIN-CONTAINING PROTEIN"/>
    <property type="match status" value="1"/>
</dbReference>
<keyword evidence="4 7" id="KW-0863">Zinc-finger</keyword>
<evidence type="ECO:0000256" key="2">
    <source>
        <dbReference type="ARBA" id="ARBA00022723"/>
    </source>
</evidence>
<dbReference type="Ensembl" id="ENSACIT00000027231.1">
    <property type="protein sequence ID" value="ENSACIP00000026538.1"/>
    <property type="gene ID" value="ENSACIG00000020560.1"/>
</dbReference>
<evidence type="ECO:0000256" key="1">
    <source>
        <dbReference type="ARBA" id="ARBA00004123"/>
    </source>
</evidence>
<dbReference type="GO" id="GO:0005634">
    <property type="term" value="C:nucleus"/>
    <property type="evidence" value="ECO:0007669"/>
    <property type="project" value="UniProtKB-SubCell"/>
</dbReference>
<keyword evidence="5" id="KW-0862">Zinc</keyword>
<dbReference type="PROSITE" id="PS00028">
    <property type="entry name" value="ZINC_FINGER_C2H2_1"/>
    <property type="match status" value="3"/>
</dbReference>
<evidence type="ECO:0000259" key="10">
    <source>
        <dbReference type="PROSITE" id="PS50157"/>
    </source>
</evidence>
<evidence type="ECO:0000313" key="11">
    <source>
        <dbReference type="Ensembl" id="ENSACIP00000026538.1"/>
    </source>
</evidence>
<dbReference type="OMA" id="GFANCEV"/>
<evidence type="ECO:0000256" key="7">
    <source>
        <dbReference type="PROSITE-ProRule" id="PRU00042"/>
    </source>
</evidence>
<name>A0A3Q0SXV2_AMPCI</name>
<dbReference type="AlphaFoldDB" id="A0A3Q0SXV2"/>
<reference evidence="11" key="1">
    <citation type="submission" date="2025-08" db="UniProtKB">
        <authorList>
            <consortium name="Ensembl"/>
        </authorList>
    </citation>
    <scope>IDENTIFICATION</scope>
</reference>
<evidence type="ECO:0000256" key="5">
    <source>
        <dbReference type="ARBA" id="ARBA00022833"/>
    </source>
</evidence>
<feature type="compositionally biased region" description="Polar residues" evidence="8">
    <location>
        <begin position="106"/>
        <end position="117"/>
    </location>
</feature>
<dbReference type="GO" id="GO:0010468">
    <property type="term" value="P:regulation of gene expression"/>
    <property type="evidence" value="ECO:0007669"/>
    <property type="project" value="TreeGrafter"/>
</dbReference>
<feature type="compositionally biased region" description="Polar residues" evidence="8">
    <location>
        <begin position="125"/>
        <end position="135"/>
    </location>
</feature>
<dbReference type="InterPro" id="IPR013087">
    <property type="entry name" value="Znf_C2H2_type"/>
</dbReference>
<feature type="domain" description="C2H2-type" evidence="10">
    <location>
        <begin position="169"/>
        <end position="196"/>
    </location>
</feature>
<evidence type="ECO:0000313" key="12">
    <source>
        <dbReference type="Proteomes" id="UP000261340"/>
    </source>
</evidence>
<reference evidence="11" key="2">
    <citation type="submission" date="2025-09" db="UniProtKB">
        <authorList>
            <consortium name="Ensembl"/>
        </authorList>
    </citation>
    <scope>IDENTIFICATION</scope>
</reference>
<feature type="domain" description="C2H2-type" evidence="10">
    <location>
        <begin position="197"/>
        <end position="224"/>
    </location>
</feature>
<keyword evidence="12" id="KW-1185">Reference proteome</keyword>
<comment type="subcellular location">
    <subcellularLocation>
        <location evidence="1">Nucleus</location>
    </subcellularLocation>
</comment>
<dbReference type="PROSITE" id="PS50157">
    <property type="entry name" value="ZINC_FINGER_C2H2_2"/>
    <property type="match status" value="3"/>
</dbReference>
<dbReference type="SMART" id="SM00355">
    <property type="entry name" value="ZnF_C2H2"/>
    <property type="match status" value="3"/>
</dbReference>
<evidence type="ECO:0000256" key="8">
    <source>
        <dbReference type="SAM" id="MobiDB-lite"/>
    </source>
</evidence>
<keyword evidence="9" id="KW-0732">Signal</keyword>
<protein>
    <recommendedName>
        <fullName evidence="10">C2H2-type domain-containing protein</fullName>
    </recommendedName>
</protein>
<dbReference type="Proteomes" id="UP000261340">
    <property type="component" value="Unplaced"/>
</dbReference>
<dbReference type="Gene3D" id="3.30.160.60">
    <property type="entry name" value="Classic Zinc Finger"/>
    <property type="match status" value="2"/>
</dbReference>
<feature type="signal peptide" evidence="9">
    <location>
        <begin position="1"/>
        <end position="20"/>
    </location>
</feature>
<proteinExistence type="predicted"/>
<dbReference type="SUPFAM" id="SSF57667">
    <property type="entry name" value="beta-beta-alpha zinc fingers"/>
    <property type="match status" value="2"/>
</dbReference>
<dbReference type="PANTHER" id="PTHR16515">
    <property type="entry name" value="PR DOMAIN ZINC FINGER PROTEIN"/>
    <property type="match status" value="1"/>
</dbReference>
<accession>A0A3Q0SXV2</accession>
<dbReference type="STRING" id="61819.ENSACIP00000026538"/>
<dbReference type="Pfam" id="PF00096">
    <property type="entry name" value="zf-C2H2"/>
    <property type="match status" value="1"/>
</dbReference>
<evidence type="ECO:0000256" key="6">
    <source>
        <dbReference type="ARBA" id="ARBA00023242"/>
    </source>
</evidence>
<evidence type="ECO:0000256" key="4">
    <source>
        <dbReference type="ARBA" id="ARBA00022771"/>
    </source>
</evidence>
<feature type="chain" id="PRO_5018543419" description="C2H2-type domain-containing protein" evidence="9">
    <location>
        <begin position="21"/>
        <end position="256"/>
    </location>
</feature>
<dbReference type="GeneTree" id="ENSGT00940000180483"/>
<keyword evidence="6" id="KW-0539">Nucleus</keyword>
<organism evidence="11 12">
    <name type="scientific">Amphilophus citrinellus</name>
    <name type="common">Midas cichlid</name>
    <name type="synonym">Cichlasoma citrinellum</name>
    <dbReference type="NCBI Taxonomy" id="61819"/>
    <lineage>
        <taxon>Eukaryota</taxon>
        <taxon>Metazoa</taxon>
        <taxon>Chordata</taxon>
        <taxon>Craniata</taxon>
        <taxon>Vertebrata</taxon>
        <taxon>Euteleostomi</taxon>
        <taxon>Actinopterygii</taxon>
        <taxon>Neopterygii</taxon>
        <taxon>Teleostei</taxon>
        <taxon>Neoteleostei</taxon>
        <taxon>Acanthomorphata</taxon>
        <taxon>Ovalentaria</taxon>
        <taxon>Cichlomorphae</taxon>
        <taxon>Cichliformes</taxon>
        <taxon>Cichlidae</taxon>
        <taxon>New World cichlids</taxon>
        <taxon>Cichlasomatinae</taxon>
        <taxon>Heroini</taxon>
        <taxon>Amphilophus</taxon>
    </lineage>
</organism>
<dbReference type="InterPro" id="IPR050331">
    <property type="entry name" value="Zinc_finger"/>
</dbReference>